<evidence type="ECO:0000256" key="3">
    <source>
        <dbReference type="ARBA" id="ARBA00011209"/>
    </source>
</evidence>
<evidence type="ECO:0000256" key="16">
    <source>
        <dbReference type="PROSITE-ProRule" id="PRU00209"/>
    </source>
</evidence>
<comment type="similarity">
    <text evidence="2 15">Belongs to the phenylalanyl-tRNA synthetase beta subunit family. Type 1 subfamily.</text>
</comment>
<evidence type="ECO:0000259" key="18">
    <source>
        <dbReference type="PROSITE" id="PS51447"/>
    </source>
</evidence>
<comment type="catalytic activity">
    <reaction evidence="14 15">
        <text>tRNA(Phe) + L-phenylalanine + ATP = L-phenylalanyl-tRNA(Phe) + AMP + diphosphate + H(+)</text>
        <dbReference type="Rhea" id="RHEA:19413"/>
        <dbReference type="Rhea" id="RHEA-COMP:9668"/>
        <dbReference type="Rhea" id="RHEA-COMP:9699"/>
        <dbReference type="ChEBI" id="CHEBI:15378"/>
        <dbReference type="ChEBI" id="CHEBI:30616"/>
        <dbReference type="ChEBI" id="CHEBI:33019"/>
        <dbReference type="ChEBI" id="CHEBI:58095"/>
        <dbReference type="ChEBI" id="CHEBI:78442"/>
        <dbReference type="ChEBI" id="CHEBI:78531"/>
        <dbReference type="ChEBI" id="CHEBI:456215"/>
        <dbReference type="EC" id="6.1.1.20"/>
    </reaction>
</comment>
<name>A0A1F6N2N2_9BACT</name>
<dbReference type="Gene3D" id="3.30.56.10">
    <property type="match status" value="2"/>
</dbReference>
<dbReference type="InterPro" id="IPR036690">
    <property type="entry name" value="Fdx_antiC-bd_sf"/>
</dbReference>
<evidence type="ECO:0000256" key="6">
    <source>
        <dbReference type="ARBA" id="ARBA00022598"/>
    </source>
</evidence>
<dbReference type="Gene3D" id="3.30.70.380">
    <property type="entry name" value="Ferrodoxin-fold anticodon-binding domain"/>
    <property type="match status" value="1"/>
</dbReference>
<keyword evidence="11 16" id="KW-0694">RNA-binding</keyword>
<dbReference type="GO" id="GO:0009328">
    <property type="term" value="C:phenylalanine-tRNA ligase complex"/>
    <property type="evidence" value="ECO:0007669"/>
    <property type="project" value="TreeGrafter"/>
</dbReference>
<feature type="binding site" evidence="15">
    <location>
        <position position="484"/>
    </location>
    <ligand>
        <name>Mg(2+)</name>
        <dbReference type="ChEBI" id="CHEBI:18420"/>
        <note>shared with alpha subunit</note>
    </ligand>
</feature>
<evidence type="ECO:0000313" key="20">
    <source>
        <dbReference type="EMBL" id="OGH78141.1"/>
    </source>
</evidence>
<dbReference type="SUPFAM" id="SSF54991">
    <property type="entry name" value="Anticodon-binding domain of PheRS"/>
    <property type="match status" value="1"/>
</dbReference>
<evidence type="ECO:0000259" key="17">
    <source>
        <dbReference type="PROSITE" id="PS50886"/>
    </source>
</evidence>
<evidence type="ECO:0000256" key="13">
    <source>
        <dbReference type="ARBA" id="ARBA00023146"/>
    </source>
</evidence>
<dbReference type="Proteomes" id="UP000177040">
    <property type="component" value="Unassembled WGS sequence"/>
</dbReference>
<dbReference type="InterPro" id="IPR045864">
    <property type="entry name" value="aa-tRNA-synth_II/BPL/LPL"/>
</dbReference>
<dbReference type="Pfam" id="PF03483">
    <property type="entry name" value="B3_4"/>
    <property type="match status" value="1"/>
</dbReference>
<feature type="binding site" evidence="15">
    <location>
        <position position="474"/>
    </location>
    <ligand>
        <name>Mg(2+)</name>
        <dbReference type="ChEBI" id="CHEBI:18420"/>
        <note>shared with alpha subunit</note>
    </ligand>
</feature>
<dbReference type="Pfam" id="PF17759">
    <property type="entry name" value="tRNA_synthFbeta"/>
    <property type="match status" value="1"/>
</dbReference>
<evidence type="ECO:0000256" key="7">
    <source>
        <dbReference type="ARBA" id="ARBA00022723"/>
    </source>
</evidence>
<reference evidence="20 21" key="1">
    <citation type="journal article" date="2016" name="Nat. Commun.">
        <title>Thousands of microbial genomes shed light on interconnected biogeochemical processes in an aquifer system.</title>
        <authorList>
            <person name="Anantharaman K."/>
            <person name="Brown C.T."/>
            <person name="Hug L.A."/>
            <person name="Sharon I."/>
            <person name="Castelle C.J."/>
            <person name="Probst A.J."/>
            <person name="Thomas B.C."/>
            <person name="Singh A."/>
            <person name="Wilkins M.J."/>
            <person name="Karaoz U."/>
            <person name="Brodie E.L."/>
            <person name="Williams K.H."/>
            <person name="Hubbard S.S."/>
            <person name="Banfield J.F."/>
        </authorList>
    </citation>
    <scope>NUCLEOTIDE SEQUENCE [LARGE SCALE GENOMIC DNA]</scope>
</reference>
<evidence type="ECO:0000256" key="5">
    <source>
        <dbReference type="ARBA" id="ARBA00022555"/>
    </source>
</evidence>
<keyword evidence="10 15" id="KW-0460">Magnesium</keyword>
<dbReference type="InterPro" id="IPR005121">
    <property type="entry name" value="Fdx_antiC-bd"/>
</dbReference>
<dbReference type="SUPFAM" id="SSF50249">
    <property type="entry name" value="Nucleic acid-binding proteins"/>
    <property type="match status" value="1"/>
</dbReference>
<evidence type="ECO:0000256" key="12">
    <source>
        <dbReference type="ARBA" id="ARBA00022917"/>
    </source>
</evidence>
<sequence>MLISKNWLRDFVFLPDAFDALDLARRLSLSTVEVENVTEQSAAFAGLVVGKIMAIESHSDAQKLKVCEVDVGDKTLSIVCGGANLSVGMKVVVAKIGARVRWHGEGESIVLESATIRGVKSFGMICASDEIGLLDRFPKSVANEIIDLSKHKARSGTALSEALGLDDVIFEIDNKSMTNRPDLWSHYGVAREIAALTGKKFKTIKPPMILEGNTIKISVKNGAKDLCSRYMAVAMNDVSPIASPEWLRARLEAIGQRSINAIVDLTNYVMFELGQPLHAFDADKIGNHNGEVALTVRLANAGENFITLDAKKLTLTNTTLAIANDTEILALAGIKGGENSGVDTKTTRVIFEAATFNAGSVRKTSTALGIRTDSSARFEKSLDPHLPAVALRRVVELAQKIWPMATVASIVVDITNFSSTPIIVNLTCSFINERLGVQIEEKKIVNILERLGFAVVRKKDALAVTVPSWRATKDISIKEDIVEEVVRLYGYENIPAEFPLCQIAPAAPNELRNLEREIKEILARECGFTEVYNYSFASSEWLARLGLSTENFLALDNPIAKDRPLLRRDLIPGLLENIEYNAHRFDNVSLFEIGRVYRSDTAGERARQNSGELLPDQPLMLGLAVLEKNNNQPFFILADAIRNIGERLGYFFSFSEMENSLPLFHPGRIAHIMCGEIELGKIAEIHPEKQLKLGIDARVAVAEFSLSALLLLASTPRRYVSIPNFPEVERDIAIIVDKKKSHSEIETIMLGAHSLLQRVELFDIYEDTQIGPDKKSIAYHVTYASDDHTLATAEIDAAQAVILKILTKKCGAMLRGE</sequence>
<evidence type="ECO:0000256" key="1">
    <source>
        <dbReference type="ARBA" id="ARBA00004496"/>
    </source>
</evidence>
<dbReference type="SUPFAM" id="SSF56037">
    <property type="entry name" value="PheT/TilS domain"/>
    <property type="match status" value="1"/>
</dbReference>
<dbReference type="InterPro" id="IPR033714">
    <property type="entry name" value="tRNA_bind_bactPheRS"/>
</dbReference>
<dbReference type="Pfam" id="PF01588">
    <property type="entry name" value="tRNA_bind"/>
    <property type="match status" value="1"/>
</dbReference>
<keyword evidence="5 16" id="KW-0820">tRNA-binding</keyword>
<feature type="domain" description="B5" evidence="19">
    <location>
        <begin position="419"/>
        <end position="496"/>
    </location>
</feature>
<keyword evidence="6 15" id="KW-0436">Ligase</keyword>
<dbReference type="SMART" id="SM00896">
    <property type="entry name" value="FDX-ACB"/>
    <property type="match status" value="1"/>
</dbReference>
<dbReference type="Gene3D" id="3.30.930.10">
    <property type="entry name" value="Bira Bifunctional Protein, Domain 2"/>
    <property type="match status" value="1"/>
</dbReference>
<dbReference type="GO" id="GO:0005524">
    <property type="term" value="F:ATP binding"/>
    <property type="evidence" value="ECO:0007669"/>
    <property type="project" value="UniProtKB-UniRule"/>
</dbReference>
<dbReference type="SMART" id="SM00874">
    <property type="entry name" value="B5"/>
    <property type="match status" value="1"/>
</dbReference>
<comment type="caution">
    <text evidence="20">The sequence shown here is derived from an EMBL/GenBank/DDBJ whole genome shotgun (WGS) entry which is preliminary data.</text>
</comment>
<organism evidence="20 21">
    <name type="scientific">Candidatus Magasanikbacteria bacterium RIFCSPLOWO2_01_FULL_40_15</name>
    <dbReference type="NCBI Taxonomy" id="1798686"/>
    <lineage>
        <taxon>Bacteria</taxon>
        <taxon>Candidatus Magasanikiibacteriota</taxon>
    </lineage>
</organism>
<evidence type="ECO:0000256" key="15">
    <source>
        <dbReference type="HAMAP-Rule" id="MF_00283"/>
    </source>
</evidence>
<dbReference type="GO" id="GO:0006432">
    <property type="term" value="P:phenylalanyl-tRNA aminoacylation"/>
    <property type="evidence" value="ECO:0007669"/>
    <property type="project" value="UniProtKB-UniRule"/>
</dbReference>
<dbReference type="FunFam" id="3.30.56.10:FF:000002">
    <property type="entry name" value="Phenylalanine--tRNA ligase beta subunit"/>
    <property type="match status" value="1"/>
</dbReference>
<evidence type="ECO:0000256" key="10">
    <source>
        <dbReference type="ARBA" id="ARBA00022842"/>
    </source>
</evidence>
<dbReference type="InterPro" id="IPR009061">
    <property type="entry name" value="DNA-bd_dom_put_sf"/>
</dbReference>
<dbReference type="InterPro" id="IPR020825">
    <property type="entry name" value="Phe-tRNA_synthase-like_B3/B4"/>
</dbReference>
<feature type="domain" description="TRNA-binding" evidence="17">
    <location>
        <begin position="41"/>
        <end position="160"/>
    </location>
</feature>
<dbReference type="AlphaFoldDB" id="A0A1F6N2N2"/>
<evidence type="ECO:0000259" key="19">
    <source>
        <dbReference type="PROSITE" id="PS51483"/>
    </source>
</evidence>
<dbReference type="GO" id="GO:0000049">
    <property type="term" value="F:tRNA binding"/>
    <property type="evidence" value="ECO:0007669"/>
    <property type="project" value="UniProtKB-UniRule"/>
</dbReference>
<proteinExistence type="inferred from homology"/>
<dbReference type="PANTHER" id="PTHR10947">
    <property type="entry name" value="PHENYLALANYL-TRNA SYNTHETASE BETA CHAIN AND LEUCINE-RICH REPEAT-CONTAINING PROTEIN 47"/>
    <property type="match status" value="1"/>
</dbReference>
<dbReference type="CDD" id="cd00769">
    <property type="entry name" value="PheRS_beta_core"/>
    <property type="match status" value="1"/>
</dbReference>
<dbReference type="PROSITE" id="PS51447">
    <property type="entry name" value="FDX_ACB"/>
    <property type="match status" value="1"/>
</dbReference>
<accession>A0A1F6N2N2</accession>
<dbReference type="NCBIfam" id="TIGR00472">
    <property type="entry name" value="pheT_bact"/>
    <property type="match status" value="1"/>
</dbReference>
<gene>
    <name evidence="15" type="primary">pheT</name>
    <name evidence="20" type="ORF">A2983_03650</name>
</gene>
<keyword evidence="13 15" id="KW-0030">Aminoacyl-tRNA synthetase</keyword>
<dbReference type="EMBL" id="MFQH01000017">
    <property type="protein sequence ID" value="OGH78141.1"/>
    <property type="molecule type" value="Genomic_DNA"/>
</dbReference>
<dbReference type="Gene3D" id="3.50.40.10">
    <property type="entry name" value="Phenylalanyl-trna Synthetase, Chain B, domain 3"/>
    <property type="match status" value="1"/>
</dbReference>
<dbReference type="EC" id="6.1.1.20" evidence="15"/>
<dbReference type="CDD" id="cd02796">
    <property type="entry name" value="tRNA_bind_bactPheRS"/>
    <property type="match status" value="1"/>
</dbReference>
<protein>
    <recommendedName>
        <fullName evidence="15">Phenylalanine--tRNA ligase beta subunit</fullName>
        <ecNumber evidence="15">6.1.1.20</ecNumber>
    </recommendedName>
    <alternativeName>
        <fullName evidence="15">Phenylalanyl-tRNA synthetase beta subunit</fullName>
        <shortName evidence="15">PheRS</shortName>
    </alternativeName>
</protein>
<dbReference type="Gene3D" id="2.40.50.140">
    <property type="entry name" value="Nucleic acid-binding proteins"/>
    <property type="match status" value="1"/>
</dbReference>
<evidence type="ECO:0000256" key="2">
    <source>
        <dbReference type="ARBA" id="ARBA00008653"/>
    </source>
</evidence>
<dbReference type="InterPro" id="IPR002547">
    <property type="entry name" value="tRNA-bd_dom"/>
</dbReference>
<dbReference type="HAMAP" id="MF_00283">
    <property type="entry name" value="Phe_tRNA_synth_beta1"/>
    <property type="match status" value="1"/>
</dbReference>
<evidence type="ECO:0000313" key="21">
    <source>
        <dbReference type="Proteomes" id="UP000177040"/>
    </source>
</evidence>
<dbReference type="SMART" id="SM00873">
    <property type="entry name" value="B3_4"/>
    <property type="match status" value="1"/>
</dbReference>
<dbReference type="Pfam" id="PF03147">
    <property type="entry name" value="FDX-ACB"/>
    <property type="match status" value="1"/>
</dbReference>
<dbReference type="InterPro" id="IPR041616">
    <property type="entry name" value="PheRS_beta_core"/>
</dbReference>
<dbReference type="InterPro" id="IPR005147">
    <property type="entry name" value="tRNA_synthase_B5-dom"/>
</dbReference>
<keyword evidence="4 15" id="KW-0963">Cytoplasm</keyword>
<dbReference type="SUPFAM" id="SSF55681">
    <property type="entry name" value="Class II aaRS and biotin synthetases"/>
    <property type="match status" value="1"/>
</dbReference>
<keyword evidence="8 15" id="KW-0547">Nucleotide-binding</keyword>
<dbReference type="PROSITE" id="PS51483">
    <property type="entry name" value="B5"/>
    <property type="match status" value="1"/>
</dbReference>
<evidence type="ECO:0000256" key="11">
    <source>
        <dbReference type="ARBA" id="ARBA00022884"/>
    </source>
</evidence>
<dbReference type="PROSITE" id="PS50886">
    <property type="entry name" value="TRBD"/>
    <property type="match status" value="1"/>
</dbReference>
<evidence type="ECO:0000256" key="14">
    <source>
        <dbReference type="ARBA" id="ARBA00049255"/>
    </source>
</evidence>
<dbReference type="PANTHER" id="PTHR10947:SF0">
    <property type="entry name" value="PHENYLALANINE--TRNA LIGASE BETA SUBUNIT"/>
    <property type="match status" value="1"/>
</dbReference>
<dbReference type="InterPro" id="IPR045060">
    <property type="entry name" value="Phe-tRNA-ligase_IIc_bsu"/>
</dbReference>
<keyword evidence="12 15" id="KW-0648">Protein biosynthesis</keyword>
<comment type="subunit">
    <text evidence="3 15">Tetramer of two alpha and two beta subunits.</text>
</comment>
<comment type="subcellular location">
    <subcellularLocation>
        <location evidence="1 15">Cytoplasm</location>
    </subcellularLocation>
</comment>
<feature type="domain" description="FDX-ACB" evidence="18">
    <location>
        <begin position="723"/>
        <end position="815"/>
    </location>
</feature>
<feature type="binding site" evidence="15">
    <location>
        <position position="480"/>
    </location>
    <ligand>
        <name>Mg(2+)</name>
        <dbReference type="ChEBI" id="CHEBI:18420"/>
        <note>shared with alpha subunit</note>
    </ligand>
</feature>
<dbReference type="SUPFAM" id="SSF46955">
    <property type="entry name" value="Putative DNA-binding domain"/>
    <property type="match status" value="1"/>
</dbReference>
<keyword evidence="9 15" id="KW-0067">ATP-binding</keyword>
<dbReference type="InterPro" id="IPR012340">
    <property type="entry name" value="NA-bd_OB-fold"/>
</dbReference>
<keyword evidence="7 15" id="KW-0479">Metal-binding</keyword>
<feature type="binding site" evidence="15">
    <location>
        <position position="483"/>
    </location>
    <ligand>
        <name>Mg(2+)</name>
        <dbReference type="ChEBI" id="CHEBI:18420"/>
        <note>shared with alpha subunit</note>
    </ligand>
</feature>
<dbReference type="GO" id="GO:0000287">
    <property type="term" value="F:magnesium ion binding"/>
    <property type="evidence" value="ECO:0007669"/>
    <property type="project" value="UniProtKB-UniRule"/>
</dbReference>
<dbReference type="InterPro" id="IPR004532">
    <property type="entry name" value="Phe-tRNA-ligase_IIc_bsu_bact"/>
</dbReference>
<evidence type="ECO:0000256" key="9">
    <source>
        <dbReference type="ARBA" id="ARBA00022840"/>
    </source>
</evidence>
<dbReference type="Pfam" id="PF03484">
    <property type="entry name" value="B5"/>
    <property type="match status" value="1"/>
</dbReference>
<evidence type="ECO:0000256" key="8">
    <source>
        <dbReference type="ARBA" id="ARBA00022741"/>
    </source>
</evidence>
<dbReference type="InterPro" id="IPR005146">
    <property type="entry name" value="B3/B4_tRNA-bd"/>
</dbReference>
<comment type="cofactor">
    <cofactor evidence="15">
        <name>Mg(2+)</name>
        <dbReference type="ChEBI" id="CHEBI:18420"/>
    </cofactor>
    <text evidence="15">Binds 2 magnesium ions per tetramer.</text>
</comment>
<evidence type="ECO:0000256" key="4">
    <source>
        <dbReference type="ARBA" id="ARBA00022490"/>
    </source>
</evidence>
<dbReference type="GO" id="GO:0004826">
    <property type="term" value="F:phenylalanine-tRNA ligase activity"/>
    <property type="evidence" value="ECO:0007669"/>
    <property type="project" value="UniProtKB-UniRule"/>
</dbReference>